<dbReference type="GO" id="GO:0061630">
    <property type="term" value="F:ubiquitin protein ligase activity"/>
    <property type="evidence" value="ECO:0007669"/>
    <property type="project" value="UniProtKB-EC"/>
</dbReference>
<evidence type="ECO:0000256" key="6">
    <source>
        <dbReference type="SAM" id="MobiDB-lite"/>
    </source>
</evidence>
<dbReference type="SUPFAM" id="SSF56204">
    <property type="entry name" value="Hect, E3 ligase catalytic domain"/>
    <property type="match status" value="1"/>
</dbReference>
<dbReference type="AlphaFoldDB" id="A0AAD5XFK3"/>
<keyword evidence="3" id="KW-0808">Transferase</keyword>
<keyword evidence="4 5" id="KW-0833">Ubl conjugation pathway</keyword>
<dbReference type="Gene3D" id="6.10.130.10">
    <property type="entry name" value="Ubiquitin-protein ligase E3A, N-terminal zinc-binding domain (AZUL)"/>
    <property type="match status" value="1"/>
</dbReference>
<organism evidence="8 9">
    <name type="scientific">Physocladia obscura</name>
    <dbReference type="NCBI Taxonomy" id="109957"/>
    <lineage>
        <taxon>Eukaryota</taxon>
        <taxon>Fungi</taxon>
        <taxon>Fungi incertae sedis</taxon>
        <taxon>Chytridiomycota</taxon>
        <taxon>Chytridiomycota incertae sedis</taxon>
        <taxon>Chytridiomycetes</taxon>
        <taxon>Chytridiales</taxon>
        <taxon>Chytriomycetaceae</taxon>
        <taxon>Physocladia</taxon>
    </lineage>
</organism>
<keyword evidence="9" id="KW-1185">Reference proteome</keyword>
<dbReference type="EC" id="2.3.2.26" evidence="2"/>
<gene>
    <name evidence="8" type="ORF">HK100_000475</name>
</gene>
<evidence type="ECO:0000313" key="9">
    <source>
        <dbReference type="Proteomes" id="UP001211907"/>
    </source>
</evidence>
<dbReference type="Proteomes" id="UP001211907">
    <property type="component" value="Unassembled WGS sequence"/>
</dbReference>
<evidence type="ECO:0000256" key="2">
    <source>
        <dbReference type="ARBA" id="ARBA00012485"/>
    </source>
</evidence>
<proteinExistence type="predicted"/>
<evidence type="ECO:0000256" key="5">
    <source>
        <dbReference type="PROSITE-ProRule" id="PRU00104"/>
    </source>
</evidence>
<dbReference type="InterPro" id="IPR044611">
    <property type="entry name" value="E3A/B/C-like"/>
</dbReference>
<feature type="compositionally biased region" description="Low complexity" evidence="6">
    <location>
        <begin position="269"/>
        <end position="282"/>
    </location>
</feature>
<comment type="catalytic activity">
    <reaction evidence="1">
        <text>S-ubiquitinyl-[E2 ubiquitin-conjugating enzyme]-L-cysteine + [acceptor protein]-L-lysine = [E2 ubiquitin-conjugating enzyme]-L-cysteine + N(6)-ubiquitinyl-[acceptor protein]-L-lysine.</text>
        <dbReference type="EC" id="2.3.2.26"/>
    </reaction>
</comment>
<dbReference type="FunFam" id="3.30.2410.10:FF:000003">
    <property type="entry name" value="probable E3 ubiquitin-protein ligase HERC4 isoform X1"/>
    <property type="match status" value="1"/>
</dbReference>
<feature type="compositionally biased region" description="Polar residues" evidence="6">
    <location>
        <begin position="564"/>
        <end position="576"/>
    </location>
</feature>
<dbReference type="SMART" id="SM00119">
    <property type="entry name" value="HECTc"/>
    <property type="match status" value="1"/>
</dbReference>
<accession>A0AAD5XFK3</accession>
<name>A0AAD5XFK3_9FUNG</name>
<dbReference type="Gene3D" id="3.30.2410.10">
    <property type="entry name" value="Hect, E3 ligase catalytic domain"/>
    <property type="match status" value="1"/>
</dbReference>
<sequence length="983" mass="109356">MEHEEGNVERINRSNEQTVLTEERSSYEKLVRRYYAQLTVGCGVATCTTRMCASNRATPRLASQAAAIMAVQLASQPHSNSLLPKNFCPRMDKNISDSKSNIEVAIETRIQSIQQSQPLFLDSLLASKAPFQMSRSASHSAFPAPTTALLNRVRSSRLALLSIKASPLSPIPASGESSLENSQYEQITSPVDSPTQSDASVEPQNQLHQRQQQQQQQLSHDPSVLSSGLKALSKIGADASASFNSRAKSLMDLPSIFSASIGLPIFSSPASSPAARSPQNSATKPIKPSDKLLTSVSMSSRSSTSSLFEELDTEVISNHLDLSILETCLININTDNDITLNLRNDDTINKHLLSLLKTVRMVFSNAEALSNSFLKPGFNSSSNGVGIDVASLKKSFKIILDCEPRERFHHTLLNALEVLLSHIQLNIKRYQDGSHKMLRVLLILLENPFLHDENQNGRTLTKTAYIFGALKSKSRNVLIQWLSMYTTSEFSPLQTPFSTYVTNHVSSLHRPDETLISCIKTLHVLSSANQVPSIPIIPQSQFYNEALCRKLNFKEEYKIWMQGHTNTTTPKPQISGNSSSSSSSSTNSPLPPTPALSATTPFSYLTYSFLFDPVAKTRVMHIDAMSQMSLQYEEAVVHQAIVIHAQRFLRDDSGTVKDLEEGLKRETNPYLVLEIRRQHLVKDVLDQIHKQKNDSDLKKPLKVKFVGGGEEGMDQGGVQKEFFQVLVSMLVDPVVGMFVYDPETRYSWINGASLEPERQFELVGVVLGLALYNGVMLGIGLVPALYKKLLGERIGIEDLIVGFPTLGKGLKMLVDWNERDEYVDLYVQHYLEESVKRQFNAFKRGFHRVCGGPALKMCRADELEMMICGTNQLDFSELEAGAKYDDGYDPDHLVIKNFWSIVHGMTFERKKMLLMFVTASDRVPLKGLGNLVFVIQRNGPDTERLPTALTCFGRLLLPEYSSVEKLENRLVTAIENAKGFGLV</sequence>
<feature type="region of interest" description="Disordered" evidence="6">
    <location>
        <begin position="269"/>
        <end position="296"/>
    </location>
</feature>
<dbReference type="InterPro" id="IPR042556">
    <property type="entry name" value="AZUL_sf"/>
</dbReference>
<dbReference type="InterPro" id="IPR035983">
    <property type="entry name" value="Hect_E3_ubiquitin_ligase"/>
</dbReference>
<feature type="compositionally biased region" description="Polar residues" evidence="6">
    <location>
        <begin position="175"/>
        <end position="203"/>
    </location>
</feature>
<evidence type="ECO:0000256" key="4">
    <source>
        <dbReference type="ARBA" id="ARBA00022786"/>
    </source>
</evidence>
<reference evidence="8" key="1">
    <citation type="submission" date="2020-05" db="EMBL/GenBank/DDBJ databases">
        <title>Phylogenomic resolution of chytrid fungi.</title>
        <authorList>
            <person name="Stajich J.E."/>
            <person name="Amses K."/>
            <person name="Simmons R."/>
            <person name="Seto K."/>
            <person name="Myers J."/>
            <person name="Bonds A."/>
            <person name="Quandt C.A."/>
            <person name="Barry K."/>
            <person name="Liu P."/>
            <person name="Grigoriev I."/>
            <person name="Longcore J.E."/>
            <person name="James T.Y."/>
        </authorList>
    </citation>
    <scope>NUCLEOTIDE SEQUENCE</scope>
    <source>
        <strain evidence="8">JEL0513</strain>
    </source>
</reference>
<dbReference type="CDD" id="cd00078">
    <property type="entry name" value="HECTc"/>
    <property type="match status" value="1"/>
</dbReference>
<evidence type="ECO:0000256" key="1">
    <source>
        <dbReference type="ARBA" id="ARBA00000885"/>
    </source>
</evidence>
<dbReference type="PANTHER" id="PTHR45700:SF8">
    <property type="entry name" value="HECT-TYPE E3 UBIQUITIN TRANSFERASE"/>
    <property type="match status" value="1"/>
</dbReference>
<dbReference type="InterPro" id="IPR032353">
    <property type="entry name" value="AZUL"/>
</dbReference>
<dbReference type="PANTHER" id="PTHR45700">
    <property type="entry name" value="UBIQUITIN-PROTEIN LIGASE E3C"/>
    <property type="match status" value="1"/>
</dbReference>
<feature type="compositionally biased region" description="Low complexity" evidence="6">
    <location>
        <begin position="204"/>
        <end position="217"/>
    </location>
</feature>
<evidence type="ECO:0000256" key="3">
    <source>
        <dbReference type="ARBA" id="ARBA00022679"/>
    </source>
</evidence>
<feature type="active site" description="Glycyl thioester intermediate" evidence="5">
    <location>
        <position position="951"/>
    </location>
</feature>
<dbReference type="PROSITE" id="PS50237">
    <property type="entry name" value="HECT"/>
    <property type="match status" value="1"/>
</dbReference>
<feature type="compositionally biased region" description="Low complexity" evidence="6">
    <location>
        <begin position="577"/>
        <end position="588"/>
    </location>
</feature>
<dbReference type="EMBL" id="JADGJH010001097">
    <property type="protein sequence ID" value="KAJ3119077.1"/>
    <property type="molecule type" value="Genomic_DNA"/>
</dbReference>
<dbReference type="InterPro" id="IPR000569">
    <property type="entry name" value="HECT_dom"/>
</dbReference>
<evidence type="ECO:0000259" key="7">
    <source>
        <dbReference type="PROSITE" id="PS50237"/>
    </source>
</evidence>
<evidence type="ECO:0000313" key="8">
    <source>
        <dbReference type="EMBL" id="KAJ3119077.1"/>
    </source>
</evidence>
<dbReference type="Pfam" id="PF16558">
    <property type="entry name" value="AZUL"/>
    <property type="match status" value="1"/>
</dbReference>
<feature type="region of interest" description="Disordered" evidence="6">
    <location>
        <begin position="168"/>
        <end position="223"/>
    </location>
</feature>
<feature type="domain" description="HECT" evidence="7">
    <location>
        <begin position="693"/>
        <end position="983"/>
    </location>
</feature>
<protein>
    <recommendedName>
        <fullName evidence="2">HECT-type E3 ubiquitin transferase</fullName>
        <ecNumber evidence="2">2.3.2.26</ecNumber>
    </recommendedName>
</protein>
<dbReference type="Gene3D" id="3.90.1750.10">
    <property type="entry name" value="Hect, E3 ligase catalytic domains"/>
    <property type="match status" value="1"/>
</dbReference>
<dbReference type="GO" id="GO:0000209">
    <property type="term" value="P:protein polyubiquitination"/>
    <property type="evidence" value="ECO:0007669"/>
    <property type="project" value="InterPro"/>
</dbReference>
<dbReference type="Pfam" id="PF00632">
    <property type="entry name" value="HECT"/>
    <property type="match status" value="1"/>
</dbReference>
<comment type="caution">
    <text evidence="8">The sequence shown here is derived from an EMBL/GenBank/DDBJ whole genome shotgun (WGS) entry which is preliminary data.</text>
</comment>
<feature type="region of interest" description="Disordered" evidence="6">
    <location>
        <begin position="564"/>
        <end position="593"/>
    </location>
</feature>